<evidence type="ECO:0000256" key="8">
    <source>
        <dbReference type="ARBA" id="ARBA00022989"/>
    </source>
</evidence>
<dbReference type="InterPro" id="IPR036458">
    <property type="entry name" value="Na:dicarbo_symporter_sf"/>
</dbReference>
<dbReference type="Ensembl" id="ENSNFUT00015015740.1">
    <property type="protein sequence ID" value="ENSNFUP00015015013.1"/>
    <property type="gene ID" value="ENSNFUG00015007285.1"/>
</dbReference>
<evidence type="ECO:0000256" key="11">
    <source>
        <dbReference type="RuleBase" id="RU361216"/>
    </source>
</evidence>
<keyword evidence="6" id="KW-0479">Metal-binding</keyword>
<evidence type="ECO:0000256" key="1">
    <source>
        <dbReference type="ARBA" id="ARBA00004651"/>
    </source>
</evidence>
<dbReference type="Gene3D" id="1.10.3860.10">
    <property type="entry name" value="Sodium:dicarboxylate symporter"/>
    <property type="match status" value="1"/>
</dbReference>
<evidence type="ECO:0000256" key="2">
    <source>
        <dbReference type="ARBA" id="ARBA00022448"/>
    </source>
</evidence>
<keyword evidence="4" id="KW-0597">Phosphoprotein</keyword>
<reference evidence="12" key="1">
    <citation type="submission" date="2014-08" db="EMBL/GenBank/DDBJ databases">
        <authorList>
            <person name="Senf B."/>
            <person name="Petzold A."/>
            <person name="Downie B.R."/>
            <person name="Koch P."/>
            <person name="Platzer M."/>
        </authorList>
    </citation>
    <scope>NUCLEOTIDE SEQUENCE [LARGE SCALE GENOMIC DNA]</scope>
    <source>
        <strain evidence="12">GRZ</strain>
    </source>
</reference>
<feature type="transmembrane region" description="Helical" evidence="11">
    <location>
        <begin position="353"/>
        <end position="374"/>
    </location>
</feature>
<keyword evidence="13" id="KW-1185">Reference proteome</keyword>
<dbReference type="GO" id="GO:0033229">
    <property type="term" value="F:cysteine transmembrane transporter activity"/>
    <property type="evidence" value="ECO:0007669"/>
    <property type="project" value="TreeGrafter"/>
</dbReference>
<evidence type="ECO:0000256" key="4">
    <source>
        <dbReference type="ARBA" id="ARBA00022553"/>
    </source>
</evidence>
<evidence type="ECO:0000313" key="13">
    <source>
        <dbReference type="Proteomes" id="UP000694548"/>
    </source>
</evidence>
<keyword evidence="10 11" id="KW-0472">Membrane</keyword>
<dbReference type="PANTHER" id="PTHR11958:SF109">
    <property type="entry name" value="EXCITATORY AMINO ACID TRANSPORTER 3"/>
    <property type="match status" value="1"/>
</dbReference>
<keyword evidence="11" id="KW-0769">Symport</keyword>
<dbReference type="PRINTS" id="PR00173">
    <property type="entry name" value="EDTRNSPORT"/>
</dbReference>
<dbReference type="GeneID" id="107387867"/>
<evidence type="ECO:0000256" key="9">
    <source>
        <dbReference type="ARBA" id="ARBA00023053"/>
    </source>
</evidence>
<evidence type="ECO:0000256" key="6">
    <source>
        <dbReference type="ARBA" id="ARBA00022723"/>
    </source>
</evidence>
<feature type="transmembrane region" description="Helical" evidence="11">
    <location>
        <begin position="309"/>
        <end position="333"/>
    </location>
</feature>
<keyword evidence="3" id="KW-1003">Cell membrane</keyword>
<sequence>MYYFNAIYYKERVVIGLFFKHVCWLSCSHIHISCRVVGMTENQGAFSRPRRSWTDLCRKFWGVFLRNKWQILALLSVLADPGPRRVVLQKTPRLAEETEVCWRPGPELPLGVFLGMILRIYAHLTDSEKGYINYPGELLSRMLRMVTTPLIVTSVIIGMSEVSSKSSRRIAARVLVYIFSTTVLAVTTGILLSVHIKPGFSSDVTSMIDVEKEDFFSMVALMDLVRNMIPASLIIAFFAHYKTETVEAEVEAYDPISGLPMNLTEFEQLGRTVPGTNMVGLIVWSCIGGLLIGQIGEANRTLVKLLKDLNMALTVVAHWITWYMPYGLIFMIASHVTEVEGWGSFMKLGKLAGVILLGLIIHGMVILPFIYLVLVRRNPFVVMREVSHVLFTAMRMSSSADTLPETMQCCEERLKFDPRITRFMLPIASNLNMNGSVLYEVASVVFIAQLNDIHLNGTHIVNISLTAAASCMGAEGVPAIGALTSVFILSAVGLPAKGASLLVLLEWILDHFNTVINVWGNCIGVALIHHLSQNELPVQNQSG</sequence>
<dbReference type="GeneTree" id="ENSGT00940000155397"/>
<dbReference type="AlphaFoldDB" id="A0A8C6L7X7"/>
<dbReference type="GO" id="GO:0005313">
    <property type="term" value="F:L-glutamate transmembrane transporter activity"/>
    <property type="evidence" value="ECO:0007669"/>
    <property type="project" value="TreeGrafter"/>
</dbReference>
<name>A0A8C6L7X7_NOTFU</name>
<dbReference type="GO" id="GO:0046872">
    <property type="term" value="F:metal ion binding"/>
    <property type="evidence" value="ECO:0007669"/>
    <property type="project" value="UniProtKB-KW"/>
</dbReference>
<dbReference type="InterPro" id="IPR001991">
    <property type="entry name" value="Na-dicarboxylate_symporter"/>
</dbReference>
<dbReference type="SUPFAM" id="SSF118215">
    <property type="entry name" value="Proton glutamate symport protein"/>
    <property type="match status" value="1"/>
</dbReference>
<dbReference type="GO" id="GO:0005886">
    <property type="term" value="C:plasma membrane"/>
    <property type="evidence" value="ECO:0007669"/>
    <property type="project" value="UniProtKB-SubCell"/>
</dbReference>
<evidence type="ECO:0000256" key="5">
    <source>
        <dbReference type="ARBA" id="ARBA00022692"/>
    </source>
</evidence>
<keyword evidence="5 11" id="KW-0812">Transmembrane</keyword>
<accession>A0A8C6L7X7</accession>
<dbReference type="GO" id="GO:0015501">
    <property type="term" value="F:glutamate:sodium symporter activity"/>
    <property type="evidence" value="ECO:0007669"/>
    <property type="project" value="TreeGrafter"/>
</dbReference>
<keyword evidence="9" id="KW-0915">Sodium</keyword>
<keyword evidence="8 11" id="KW-1133">Transmembrane helix</keyword>
<dbReference type="PANTHER" id="PTHR11958">
    <property type="entry name" value="SODIUM/DICARBOXYLATE SYMPORTER-RELATED"/>
    <property type="match status" value="1"/>
</dbReference>
<organism evidence="12 13">
    <name type="scientific">Nothobranchius furzeri</name>
    <name type="common">Turquoise killifish</name>
    <dbReference type="NCBI Taxonomy" id="105023"/>
    <lineage>
        <taxon>Eukaryota</taxon>
        <taxon>Metazoa</taxon>
        <taxon>Chordata</taxon>
        <taxon>Craniata</taxon>
        <taxon>Vertebrata</taxon>
        <taxon>Euteleostomi</taxon>
        <taxon>Actinopterygii</taxon>
        <taxon>Neopterygii</taxon>
        <taxon>Teleostei</taxon>
        <taxon>Neoteleostei</taxon>
        <taxon>Acanthomorphata</taxon>
        <taxon>Ovalentaria</taxon>
        <taxon>Atherinomorphae</taxon>
        <taxon>Cyprinodontiformes</taxon>
        <taxon>Nothobranchiidae</taxon>
        <taxon>Nothobranchius</taxon>
    </lineage>
</organism>
<evidence type="ECO:0000256" key="10">
    <source>
        <dbReference type="ARBA" id="ARBA00023136"/>
    </source>
</evidence>
<feature type="transmembrane region" description="Helical" evidence="11">
    <location>
        <begin position="174"/>
        <end position="196"/>
    </location>
</feature>
<keyword evidence="2 11" id="KW-0813">Transport</keyword>
<dbReference type="Pfam" id="PF00375">
    <property type="entry name" value="SDF"/>
    <property type="match status" value="1"/>
</dbReference>
<comment type="similarity">
    <text evidence="11">Belongs to the dicarboxylate/amino acid:cation symporter (DAACS) (TC 2.A.23) family.</text>
</comment>
<protein>
    <recommendedName>
        <fullName evidence="11">Amino acid transporter</fullName>
    </recommendedName>
</protein>
<evidence type="ECO:0000313" key="12">
    <source>
        <dbReference type="Ensembl" id="ENSNFUP00015015013.1"/>
    </source>
</evidence>
<keyword evidence="7" id="KW-0029">Amino-acid transport</keyword>
<dbReference type="RefSeq" id="XP_070401519.1">
    <property type="nucleotide sequence ID" value="XM_070545418.1"/>
</dbReference>
<evidence type="ECO:0000256" key="7">
    <source>
        <dbReference type="ARBA" id="ARBA00022970"/>
    </source>
</evidence>
<reference evidence="12" key="3">
    <citation type="submission" date="2025-09" db="UniProtKB">
        <authorList>
            <consortium name="Ensembl"/>
        </authorList>
    </citation>
    <scope>IDENTIFICATION</scope>
</reference>
<reference evidence="12" key="2">
    <citation type="submission" date="2025-08" db="UniProtKB">
        <authorList>
            <consortium name="Ensembl"/>
        </authorList>
    </citation>
    <scope>IDENTIFICATION</scope>
</reference>
<evidence type="ECO:0000256" key="3">
    <source>
        <dbReference type="ARBA" id="ARBA00022475"/>
    </source>
</evidence>
<dbReference type="InterPro" id="IPR050746">
    <property type="entry name" value="DAACS"/>
</dbReference>
<dbReference type="Proteomes" id="UP000694548">
    <property type="component" value="Chromosome sgr12"/>
</dbReference>
<comment type="caution">
    <text evidence="11">Lacks conserved residue(s) required for the propagation of feature annotation.</text>
</comment>
<comment type="subcellular location">
    <subcellularLocation>
        <location evidence="1">Cell membrane</location>
        <topology evidence="1">Multi-pass membrane protein</topology>
    </subcellularLocation>
    <subcellularLocation>
        <location evidence="11">Membrane</location>
        <topology evidence="11">Multi-pass membrane protein</topology>
    </subcellularLocation>
</comment>
<proteinExistence type="inferred from homology"/>